<evidence type="ECO:0000256" key="5">
    <source>
        <dbReference type="ARBA" id="ARBA00022989"/>
    </source>
</evidence>
<evidence type="ECO:0000256" key="6">
    <source>
        <dbReference type="ARBA" id="ARBA00023136"/>
    </source>
</evidence>
<dbReference type="CDD" id="cd06261">
    <property type="entry name" value="TM_PBP2"/>
    <property type="match status" value="1"/>
</dbReference>
<sequence length="334" mass="36854">MGDLKKYVLRRSITFLPTILGILLLTFLISHIIPADPVRVWAGGYKAKPEVIEEIRRRYHLDKPLHEQLLLYLRDVFAGNWGTSPMTKRPVLADLAEYFPATLELAIVSTLLLAAMGVPLGLLAAFKKDSVVDNIVRILALAGTSAPAFWLAITLQWVLYYSLGVLPATGRGVPPPARYTGMYLLDSLLNGNIGLFVENLRYILMPSITLAFTGMGIVARVVRNTTLDTMSSDFIDFAKARGLRGLQLYKHLLKNVLIPTITILSLEVGYILSGVIVIETVFAWPGIGLYAYNAISSLDYPAVMGVTLLTGFVFVLINFVTDIAYAVIDPRVRL</sequence>
<dbReference type="InterPro" id="IPR045621">
    <property type="entry name" value="BPD_transp_1_N"/>
</dbReference>
<feature type="transmembrane region" description="Helical" evidence="7">
    <location>
        <begin position="138"/>
        <end position="159"/>
    </location>
</feature>
<dbReference type="PANTHER" id="PTHR43163:SF6">
    <property type="entry name" value="DIPEPTIDE TRANSPORT SYSTEM PERMEASE PROTEIN DPPB-RELATED"/>
    <property type="match status" value="1"/>
</dbReference>
<keyword evidence="5 7" id="KW-1133">Transmembrane helix</keyword>
<dbReference type="AlphaFoldDB" id="A0A7C4JIC0"/>
<evidence type="ECO:0000313" key="10">
    <source>
        <dbReference type="EMBL" id="HGQ63656.1"/>
    </source>
</evidence>
<dbReference type="SUPFAM" id="SSF161098">
    <property type="entry name" value="MetI-like"/>
    <property type="match status" value="1"/>
</dbReference>
<name>A0A7C4JIC0_9CREN</name>
<keyword evidence="4 7" id="KW-0812">Transmembrane</keyword>
<evidence type="ECO:0000259" key="8">
    <source>
        <dbReference type="PROSITE" id="PS50928"/>
    </source>
</evidence>
<dbReference type="InterPro" id="IPR000515">
    <property type="entry name" value="MetI-like"/>
</dbReference>
<dbReference type="PROSITE" id="PS50928">
    <property type="entry name" value="ABC_TM1"/>
    <property type="match status" value="1"/>
</dbReference>
<keyword evidence="3" id="KW-1003">Cell membrane</keyword>
<dbReference type="GO" id="GO:0005886">
    <property type="term" value="C:plasma membrane"/>
    <property type="evidence" value="ECO:0007669"/>
    <property type="project" value="UniProtKB-SubCell"/>
</dbReference>
<comment type="similarity">
    <text evidence="7">Belongs to the binding-protein-dependent transport system permease family.</text>
</comment>
<evidence type="ECO:0000256" key="1">
    <source>
        <dbReference type="ARBA" id="ARBA00004651"/>
    </source>
</evidence>
<dbReference type="Pfam" id="PF00528">
    <property type="entry name" value="BPD_transp_1"/>
    <property type="match status" value="1"/>
</dbReference>
<reference evidence="10" key="1">
    <citation type="journal article" date="2020" name="mSystems">
        <title>Genome- and Community-Level Interaction Insights into Carbon Utilization and Element Cycling Functions of Hydrothermarchaeota in Hydrothermal Sediment.</title>
        <authorList>
            <person name="Zhou Z."/>
            <person name="Liu Y."/>
            <person name="Xu W."/>
            <person name="Pan J."/>
            <person name="Luo Z.H."/>
            <person name="Li M."/>
        </authorList>
    </citation>
    <scope>NUCLEOTIDE SEQUENCE [LARGE SCALE GENOMIC DNA]</scope>
    <source>
        <strain evidence="10">SpSt-637</strain>
        <strain evidence="9">SpSt-667</strain>
    </source>
</reference>
<dbReference type="PANTHER" id="PTHR43163">
    <property type="entry name" value="DIPEPTIDE TRANSPORT SYSTEM PERMEASE PROTEIN DPPB-RELATED"/>
    <property type="match status" value="1"/>
</dbReference>
<feature type="transmembrane region" description="Helical" evidence="7">
    <location>
        <begin position="12"/>
        <end position="33"/>
    </location>
</feature>
<evidence type="ECO:0000256" key="3">
    <source>
        <dbReference type="ARBA" id="ARBA00022475"/>
    </source>
</evidence>
<evidence type="ECO:0000313" key="9">
    <source>
        <dbReference type="EMBL" id="HGQ35727.1"/>
    </source>
</evidence>
<dbReference type="Gene3D" id="1.10.3720.10">
    <property type="entry name" value="MetI-like"/>
    <property type="match status" value="1"/>
</dbReference>
<protein>
    <submittedName>
        <fullName evidence="10">ABC transporter permease</fullName>
    </submittedName>
</protein>
<evidence type="ECO:0000256" key="2">
    <source>
        <dbReference type="ARBA" id="ARBA00022448"/>
    </source>
</evidence>
<dbReference type="GO" id="GO:0071916">
    <property type="term" value="F:dipeptide transmembrane transporter activity"/>
    <property type="evidence" value="ECO:0007669"/>
    <property type="project" value="TreeGrafter"/>
</dbReference>
<dbReference type="EMBL" id="DTBD01000003">
    <property type="protein sequence ID" value="HGQ63656.1"/>
    <property type="molecule type" value="Genomic_DNA"/>
</dbReference>
<feature type="domain" description="ABC transmembrane type-1" evidence="8">
    <location>
        <begin position="99"/>
        <end position="325"/>
    </location>
</feature>
<keyword evidence="2 7" id="KW-0813">Transport</keyword>
<evidence type="ECO:0000256" key="7">
    <source>
        <dbReference type="RuleBase" id="RU363032"/>
    </source>
</evidence>
<dbReference type="Pfam" id="PF19300">
    <property type="entry name" value="BPD_transp_1_N"/>
    <property type="match status" value="1"/>
</dbReference>
<proteinExistence type="inferred from homology"/>
<evidence type="ECO:0000256" key="4">
    <source>
        <dbReference type="ARBA" id="ARBA00022692"/>
    </source>
</evidence>
<keyword evidence="6 7" id="KW-0472">Membrane</keyword>
<dbReference type="InterPro" id="IPR035906">
    <property type="entry name" value="MetI-like_sf"/>
</dbReference>
<feature type="transmembrane region" description="Helical" evidence="7">
    <location>
        <begin position="105"/>
        <end position="126"/>
    </location>
</feature>
<accession>A0A7C4JIC0</accession>
<comment type="subcellular location">
    <subcellularLocation>
        <location evidence="1 7">Cell membrane</location>
        <topology evidence="1 7">Multi-pass membrane protein</topology>
    </subcellularLocation>
</comment>
<organism evidence="10">
    <name type="scientific">Ignisphaera aggregans</name>
    <dbReference type="NCBI Taxonomy" id="334771"/>
    <lineage>
        <taxon>Archaea</taxon>
        <taxon>Thermoproteota</taxon>
        <taxon>Thermoprotei</taxon>
        <taxon>Desulfurococcales</taxon>
        <taxon>Desulfurococcaceae</taxon>
        <taxon>Ignisphaera</taxon>
    </lineage>
</organism>
<comment type="caution">
    <text evidence="10">The sequence shown here is derived from an EMBL/GenBank/DDBJ whole genome shotgun (WGS) entry which is preliminary data.</text>
</comment>
<gene>
    <name evidence="10" type="ORF">ENU08_00175</name>
    <name evidence="9" type="ORF">ENU41_03500</name>
</gene>
<feature type="transmembrane region" description="Helical" evidence="7">
    <location>
        <begin position="256"/>
        <end position="282"/>
    </location>
</feature>
<dbReference type="EMBL" id="DTCK01000019">
    <property type="protein sequence ID" value="HGQ35727.1"/>
    <property type="molecule type" value="Genomic_DNA"/>
</dbReference>
<feature type="transmembrane region" description="Helical" evidence="7">
    <location>
        <begin position="302"/>
        <end position="328"/>
    </location>
</feature>
<feature type="transmembrane region" description="Helical" evidence="7">
    <location>
        <begin position="202"/>
        <end position="222"/>
    </location>
</feature>